<dbReference type="OrthoDB" id="40334at2759"/>
<dbReference type="AlphaFoldDB" id="A0A210PQ26"/>
<organism evidence="1 2">
    <name type="scientific">Mizuhopecten yessoensis</name>
    <name type="common">Japanese scallop</name>
    <name type="synonym">Patinopecten yessoensis</name>
    <dbReference type="NCBI Taxonomy" id="6573"/>
    <lineage>
        <taxon>Eukaryota</taxon>
        <taxon>Metazoa</taxon>
        <taxon>Spiralia</taxon>
        <taxon>Lophotrochozoa</taxon>
        <taxon>Mollusca</taxon>
        <taxon>Bivalvia</taxon>
        <taxon>Autobranchia</taxon>
        <taxon>Pteriomorphia</taxon>
        <taxon>Pectinida</taxon>
        <taxon>Pectinoidea</taxon>
        <taxon>Pectinidae</taxon>
        <taxon>Mizuhopecten</taxon>
    </lineage>
</organism>
<dbReference type="SUPFAM" id="SSF52833">
    <property type="entry name" value="Thioredoxin-like"/>
    <property type="match status" value="1"/>
</dbReference>
<dbReference type="Proteomes" id="UP000242188">
    <property type="component" value="Unassembled WGS sequence"/>
</dbReference>
<sequence>MADEKKSIDSPVDKVDDLKMSRGEKPEIVVDLEKLHDLFVYDEMENKIRFSDIYKHQKTVVVFIRHFLCFVCKDYMEDLAIIPLEYLQAANVRIVVIGPAPCKFIKPFKKETGFNYTLYTDPEREIYKALNLKEKMEHGDDKNNKHVKQNVIMGVLRSTWKAMRVQEYEGNIKQQGGAFVLGPGDAVHFAHIDENSLDHTPINDLLEKAGVAAVSFPKDKRVQHI</sequence>
<accession>A0A210PQ26</accession>
<dbReference type="Gene3D" id="3.40.30.10">
    <property type="entry name" value="Glutaredoxin"/>
    <property type="match status" value="1"/>
</dbReference>
<comment type="caution">
    <text evidence="1">The sequence shown here is derived from an EMBL/GenBank/DDBJ whole genome shotgun (WGS) entry which is preliminary data.</text>
</comment>
<proteinExistence type="predicted"/>
<reference evidence="1 2" key="1">
    <citation type="journal article" date="2017" name="Nat. Ecol. Evol.">
        <title>Scallop genome provides insights into evolution of bilaterian karyotype and development.</title>
        <authorList>
            <person name="Wang S."/>
            <person name="Zhang J."/>
            <person name="Jiao W."/>
            <person name="Li J."/>
            <person name="Xun X."/>
            <person name="Sun Y."/>
            <person name="Guo X."/>
            <person name="Huan P."/>
            <person name="Dong B."/>
            <person name="Zhang L."/>
            <person name="Hu X."/>
            <person name="Sun X."/>
            <person name="Wang J."/>
            <person name="Zhao C."/>
            <person name="Wang Y."/>
            <person name="Wang D."/>
            <person name="Huang X."/>
            <person name="Wang R."/>
            <person name="Lv J."/>
            <person name="Li Y."/>
            <person name="Zhang Z."/>
            <person name="Liu B."/>
            <person name="Lu W."/>
            <person name="Hui Y."/>
            <person name="Liang J."/>
            <person name="Zhou Z."/>
            <person name="Hou R."/>
            <person name="Li X."/>
            <person name="Liu Y."/>
            <person name="Li H."/>
            <person name="Ning X."/>
            <person name="Lin Y."/>
            <person name="Zhao L."/>
            <person name="Xing Q."/>
            <person name="Dou J."/>
            <person name="Li Y."/>
            <person name="Mao J."/>
            <person name="Guo H."/>
            <person name="Dou H."/>
            <person name="Li T."/>
            <person name="Mu C."/>
            <person name="Jiang W."/>
            <person name="Fu Q."/>
            <person name="Fu X."/>
            <person name="Miao Y."/>
            <person name="Liu J."/>
            <person name="Yu Q."/>
            <person name="Li R."/>
            <person name="Liao H."/>
            <person name="Li X."/>
            <person name="Kong Y."/>
            <person name="Jiang Z."/>
            <person name="Chourrout D."/>
            <person name="Li R."/>
            <person name="Bao Z."/>
        </authorList>
    </citation>
    <scope>NUCLEOTIDE SEQUENCE [LARGE SCALE GENOMIC DNA]</scope>
    <source>
        <strain evidence="1 2">PY_sf001</strain>
    </source>
</reference>
<dbReference type="PANTHER" id="PTHR28630">
    <property type="match status" value="1"/>
</dbReference>
<gene>
    <name evidence="1" type="ORF">KP79_PYT08955</name>
</gene>
<protein>
    <submittedName>
        <fullName evidence="1">Thioredoxin-like protein AAED1</fullName>
    </submittedName>
</protein>
<evidence type="ECO:0000313" key="2">
    <source>
        <dbReference type="Proteomes" id="UP000242188"/>
    </source>
</evidence>
<dbReference type="PANTHER" id="PTHR28630:SF3">
    <property type="entry name" value="PEROXIREDOXIN-LIKE 2C"/>
    <property type="match status" value="1"/>
</dbReference>
<evidence type="ECO:0000313" key="1">
    <source>
        <dbReference type="EMBL" id="OWF38577.1"/>
    </source>
</evidence>
<dbReference type="InterPro" id="IPR032801">
    <property type="entry name" value="PXL2A/B/C"/>
</dbReference>
<dbReference type="Pfam" id="PF13911">
    <property type="entry name" value="AhpC-TSA_2"/>
    <property type="match status" value="1"/>
</dbReference>
<dbReference type="CDD" id="cd02970">
    <property type="entry name" value="PRX_like2"/>
    <property type="match status" value="1"/>
</dbReference>
<name>A0A210PQ26_MIZYE</name>
<dbReference type="EMBL" id="NEDP02005561">
    <property type="protein sequence ID" value="OWF38577.1"/>
    <property type="molecule type" value="Genomic_DNA"/>
</dbReference>
<dbReference type="InterPro" id="IPR036249">
    <property type="entry name" value="Thioredoxin-like_sf"/>
</dbReference>
<keyword evidence="2" id="KW-1185">Reference proteome</keyword>